<name>A0A1F6MDT9_9BACT</name>
<dbReference type="InterPro" id="IPR006439">
    <property type="entry name" value="HAD-SF_hydro_IA"/>
</dbReference>
<keyword evidence="4" id="KW-0460">Magnesium</keyword>
<dbReference type="InterPro" id="IPR023214">
    <property type="entry name" value="HAD_sf"/>
</dbReference>
<dbReference type="Gene3D" id="1.10.150.240">
    <property type="entry name" value="Putative phosphatase, domain 2"/>
    <property type="match status" value="1"/>
</dbReference>
<keyword evidence="5" id="KW-0119">Carbohydrate metabolism</keyword>
<dbReference type="GO" id="GO:0046872">
    <property type="term" value="F:metal ion binding"/>
    <property type="evidence" value="ECO:0007669"/>
    <property type="project" value="UniProtKB-KW"/>
</dbReference>
<comment type="cofactor">
    <cofactor evidence="1">
        <name>Mg(2+)</name>
        <dbReference type="ChEBI" id="CHEBI:18420"/>
    </cofactor>
</comment>
<dbReference type="PANTHER" id="PTHR46193">
    <property type="entry name" value="6-PHOSPHOGLUCONATE PHOSPHATASE"/>
    <property type="match status" value="1"/>
</dbReference>
<reference evidence="6 7" key="1">
    <citation type="journal article" date="2016" name="Nat. Commun.">
        <title>Thousands of microbial genomes shed light on interconnected biogeochemical processes in an aquifer system.</title>
        <authorList>
            <person name="Anantharaman K."/>
            <person name="Brown C.T."/>
            <person name="Hug L.A."/>
            <person name="Sharon I."/>
            <person name="Castelle C.J."/>
            <person name="Probst A.J."/>
            <person name="Thomas B.C."/>
            <person name="Singh A."/>
            <person name="Wilkins M.J."/>
            <person name="Karaoz U."/>
            <person name="Brodie E.L."/>
            <person name="Williams K.H."/>
            <person name="Hubbard S.S."/>
            <person name="Banfield J.F."/>
        </authorList>
    </citation>
    <scope>NUCLEOTIDE SEQUENCE [LARGE SCALE GENOMIC DNA]</scope>
</reference>
<dbReference type="STRING" id="1798683.A3C90_02045"/>
<protein>
    <recommendedName>
        <fullName evidence="8">Haloacid dehalogenase</fullName>
    </recommendedName>
</protein>
<dbReference type="AlphaFoldDB" id="A0A1F6MDT9"/>
<dbReference type="InterPro" id="IPR023198">
    <property type="entry name" value="PGP-like_dom2"/>
</dbReference>
<dbReference type="Proteomes" id="UP000177457">
    <property type="component" value="Unassembled WGS sequence"/>
</dbReference>
<dbReference type="InterPro" id="IPR051600">
    <property type="entry name" value="Beta-PGM-like"/>
</dbReference>
<evidence type="ECO:0000313" key="6">
    <source>
        <dbReference type="EMBL" id="OGH69785.1"/>
    </source>
</evidence>
<evidence type="ECO:0000256" key="3">
    <source>
        <dbReference type="ARBA" id="ARBA00022723"/>
    </source>
</evidence>
<dbReference type="SUPFAM" id="SSF56784">
    <property type="entry name" value="HAD-like"/>
    <property type="match status" value="1"/>
</dbReference>
<dbReference type="Pfam" id="PF00702">
    <property type="entry name" value="Hydrolase"/>
    <property type="match status" value="1"/>
</dbReference>
<dbReference type="InterPro" id="IPR036412">
    <property type="entry name" value="HAD-like_sf"/>
</dbReference>
<dbReference type="GO" id="GO:0003824">
    <property type="term" value="F:catalytic activity"/>
    <property type="evidence" value="ECO:0007669"/>
    <property type="project" value="UniProtKB-ARBA"/>
</dbReference>
<evidence type="ECO:0000256" key="2">
    <source>
        <dbReference type="ARBA" id="ARBA00006171"/>
    </source>
</evidence>
<keyword evidence="3" id="KW-0479">Metal-binding</keyword>
<evidence type="ECO:0000256" key="5">
    <source>
        <dbReference type="ARBA" id="ARBA00023277"/>
    </source>
</evidence>
<evidence type="ECO:0000313" key="7">
    <source>
        <dbReference type="Proteomes" id="UP000177457"/>
    </source>
</evidence>
<comment type="similarity">
    <text evidence="2">Belongs to the HAD-like hydrolase superfamily. CbbY/CbbZ/Gph/YieH family.</text>
</comment>
<dbReference type="SFLD" id="SFLDS00003">
    <property type="entry name" value="Haloacid_Dehalogenase"/>
    <property type="match status" value="1"/>
</dbReference>
<organism evidence="6 7">
    <name type="scientific">Candidatus Magasanikbacteria bacterium RIFCSPHIGHO2_02_FULL_51_14</name>
    <dbReference type="NCBI Taxonomy" id="1798683"/>
    <lineage>
        <taxon>Bacteria</taxon>
        <taxon>Candidatus Magasanikiibacteriota</taxon>
    </lineage>
</organism>
<dbReference type="SFLD" id="SFLDG01129">
    <property type="entry name" value="C1.5:_HAD__Beta-PGM__Phosphata"/>
    <property type="match status" value="1"/>
</dbReference>
<accession>A0A1F6MDT9</accession>
<sequence>MPTIRGVAFDLEGTVVDVERAHHNAFLMVCAEIGHPMTFEEALERVPGFIGGGDNIISAKLHELPGVAHTAEELRARKMKHYERLLGEIAIHPRPGFVEVFAAIRRLGLPTAIGSLTAANQARMLLDRSGVGKLFEGENIVLKEHVQRFKPAPDVFLETARRMGINPANQIVFEDSPRGVQAAVAAGSRPIGMPVYTMPRAQHELIDAGVCRIFWDWREITVNALLENLNNGGA</sequence>
<proteinExistence type="inferred from homology"/>
<dbReference type="PANTHER" id="PTHR46193:SF18">
    <property type="entry name" value="HEXITOL PHOSPHATASE B"/>
    <property type="match status" value="1"/>
</dbReference>
<comment type="caution">
    <text evidence="6">The sequence shown here is derived from an EMBL/GenBank/DDBJ whole genome shotgun (WGS) entry which is preliminary data.</text>
</comment>
<evidence type="ECO:0000256" key="1">
    <source>
        <dbReference type="ARBA" id="ARBA00001946"/>
    </source>
</evidence>
<dbReference type="NCBIfam" id="TIGR01509">
    <property type="entry name" value="HAD-SF-IA-v3"/>
    <property type="match status" value="1"/>
</dbReference>
<dbReference type="CDD" id="cd07505">
    <property type="entry name" value="HAD_BPGM-like"/>
    <property type="match status" value="1"/>
</dbReference>
<dbReference type="Gene3D" id="3.40.50.1000">
    <property type="entry name" value="HAD superfamily/HAD-like"/>
    <property type="match status" value="1"/>
</dbReference>
<gene>
    <name evidence="6" type="ORF">A3C90_02045</name>
</gene>
<evidence type="ECO:0000256" key="4">
    <source>
        <dbReference type="ARBA" id="ARBA00022842"/>
    </source>
</evidence>
<evidence type="ECO:0008006" key="8">
    <source>
        <dbReference type="Google" id="ProtNLM"/>
    </source>
</evidence>
<dbReference type="EMBL" id="MFQE01000063">
    <property type="protein sequence ID" value="OGH69785.1"/>
    <property type="molecule type" value="Genomic_DNA"/>
</dbReference>